<keyword evidence="9" id="KW-0808">Transferase</keyword>
<dbReference type="Pfam" id="PF01757">
    <property type="entry name" value="Acyl_transf_3"/>
    <property type="match status" value="1"/>
</dbReference>
<accession>A0A562QDP7</accession>
<reference evidence="9 10" key="1">
    <citation type="journal article" date="2015" name="Stand. Genomic Sci.">
        <title>Genomic Encyclopedia of Bacterial and Archaeal Type Strains, Phase III: the genomes of soil and plant-associated and newly described type strains.</title>
        <authorList>
            <person name="Whitman W.B."/>
            <person name="Woyke T."/>
            <person name="Klenk H.P."/>
            <person name="Zhou Y."/>
            <person name="Lilburn T.G."/>
            <person name="Beck B.J."/>
            <person name="De Vos P."/>
            <person name="Vandamme P."/>
            <person name="Eisen J.A."/>
            <person name="Garrity G."/>
            <person name="Hugenholtz P."/>
            <person name="Kyrpides N.C."/>
        </authorList>
    </citation>
    <scope>NUCLEOTIDE SEQUENCE [LARGE SCALE GENOMIC DNA]</scope>
    <source>
        <strain evidence="9 10">CGMCC 1.6858</strain>
    </source>
</reference>
<sequence>MNSRNLWVDYAKAIGILLVVYGHVIRGLINAGVITVNIKTHMLIDSMIYAFHMPLFFFLSGLFFYKSLLSRDRKGVLFNKVDTIVYPYIVWSIIQGVTEVILARYTNGSATLGEVFSLLWQPRQQFWFLYILFLTFALSILLYGSKSKKVFTPVLLTSALIYVFQEYAPRQLLLDLTIQNFVYFAFGVWFVNIAAAIEAQPARVAVVTLLITAGLQYQFHIVSHHFYMERGLMTLLIAISAILFLVSLSMILARHPIQWFVTIGTLSMPIYLMHILAGSGIRVILSKFLHIDNVYIHIFGACLIGVMAPIIAAKLLTRWNMNFLFQAPTLNGLKRQHKSVPRETTHSVAS</sequence>
<feature type="transmembrane region" description="Helical" evidence="7">
    <location>
        <begin position="12"/>
        <end position="34"/>
    </location>
</feature>
<evidence type="ECO:0000313" key="9">
    <source>
        <dbReference type="EMBL" id="TWI54829.1"/>
    </source>
</evidence>
<evidence type="ECO:0000313" key="10">
    <source>
        <dbReference type="Proteomes" id="UP000316905"/>
    </source>
</evidence>
<comment type="similarity">
    <text evidence="2">Belongs to the acyltransferase 3 family.</text>
</comment>
<feature type="transmembrane region" description="Helical" evidence="7">
    <location>
        <begin position="259"/>
        <end position="282"/>
    </location>
</feature>
<evidence type="ECO:0000256" key="4">
    <source>
        <dbReference type="ARBA" id="ARBA00022692"/>
    </source>
</evidence>
<feature type="domain" description="Acyltransferase 3" evidence="8">
    <location>
        <begin position="5"/>
        <end position="308"/>
    </location>
</feature>
<dbReference type="AlphaFoldDB" id="A0A562QDP7"/>
<dbReference type="OrthoDB" id="9814956at2"/>
<keyword evidence="6 7" id="KW-0472">Membrane</keyword>
<keyword evidence="10" id="KW-1185">Reference proteome</keyword>
<dbReference type="InterPro" id="IPR002656">
    <property type="entry name" value="Acyl_transf_3_dom"/>
</dbReference>
<evidence type="ECO:0000259" key="8">
    <source>
        <dbReference type="Pfam" id="PF01757"/>
    </source>
</evidence>
<feature type="transmembrane region" description="Helical" evidence="7">
    <location>
        <begin position="85"/>
        <end position="105"/>
    </location>
</feature>
<comment type="caution">
    <text evidence="9">The sequence shown here is derived from an EMBL/GenBank/DDBJ whole genome shotgun (WGS) entry which is preliminary data.</text>
</comment>
<evidence type="ECO:0000256" key="5">
    <source>
        <dbReference type="ARBA" id="ARBA00022989"/>
    </source>
</evidence>
<evidence type="ECO:0000256" key="2">
    <source>
        <dbReference type="ARBA" id="ARBA00007400"/>
    </source>
</evidence>
<dbReference type="EMBL" id="VLKY01000005">
    <property type="protein sequence ID" value="TWI54829.1"/>
    <property type="molecule type" value="Genomic_DNA"/>
</dbReference>
<feature type="transmembrane region" description="Helical" evidence="7">
    <location>
        <begin position="150"/>
        <end position="168"/>
    </location>
</feature>
<keyword evidence="5 7" id="KW-1133">Transmembrane helix</keyword>
<evidence type="ECO:0000256" key="7">
    <source>
        <dbReference type="SAM" id="Phobius"/>
    </source>
</evidence>
<dbReference type="GO" id="GO:0005886">
    <property type="term" value="C:plasma membrane"/>
    <property type="evidence" value="ECO:0007669"/>
    <property type="project" value="UniProtKB-SubCell"/>
</dbReference>
<keyword evidence="4 7" id="KW-0812">Transmembrane</keyword>
<feature type="transmembrane region" description="Helical" evidence="7">
    <location>
        <begin position="46"/>
        <end position="65"/>
    </location>
</feature>
<feature type="transmembrane region" description="Helical" evidence="7">
    <location>
        <begin position="294"/>
        <end position="316"/>
    </location>
</feature>
<dbReference type="RefSeq" id="WP_145140728.1">
    <property type="nucleotide sequence ID" value="NZ_VLKY01000005.1"/>
</dbReference>
<protein>
    <submittedName>
        <fullName evidence="9">Fucose 4-O-acetylase-like acetyltransferase</fullName>
    </submittedName>
</protein>
<comment type="subcellular location">
    <subcellularLocation>
        <location evidence="1">Cell membrane</location>
        <topology evidence="1">Multi-pass membrane protein</topology>
    </subcellularLocation>
</comment>
<evidence type="ECO:0000256" key="1">
    <source>
        <dbReference type="ARBA" id="ARBA00004651"/>
    </source>
</evidence>
<dbReference type="PANTHER" id="PTHR40074:SF2">
    <property type="entry name" value="O-ACETYLTRANSFERASE WECH"/>
    <property type="match status" value="1"/>
</dbReference>
<feature type="transmembrane region" description="Helical" evidence="7">
    <location>
        <begin position="125"/>
        <end position="143"/>
    </location>
</feature>
<dbReference type="PANTHER" id="PTHR40074">
    <property type="entry name" value="O-ACETYLTRANSFERASE WECH"/>
    <property type="match status" value="1"/>
</dbReference>
<feature type="transmembrane region" description="Helical" evidence="7">
    <location>
        <begin position="180"/>
        <end position="197"/>
    </location>
</feature>
<organism evidence="9 10">
    <name type="scientific">Pseudomonas duriflava</name>
    <dbReference type="NCBI Taxonomy" id="459528"/>
    <lineage>
        <taxon>Bacteria</taxon>
        <taxon>Pseudomonadati</taxon>
        <taxon>Pseudomonadota</taxon>
        <taxon>Gammaproteobacteria</taxon>
        <taxon>Pseudomonadales</taxon>
        <taxon>Pseudomonadaceae</taxon>
        <taxon>Pseudomonas</taxon>
    </lineage>
</organism>
<feature type="transmembrane region" description="Helical" evidence="7">
    <location>
        <begin position="232"/>
        <end position="252"/>
    </location>
</feature>
<name>A0A562QDP7_9PSED</name>
<evidence type="ECO:0000256" key="6">
    <source>
        <dbReference type="ARBA" id="ARBA00023136"/>
    </source>
</evidence>
<dbReference type="Proteomes" id="UP000316905">
    <property type="component" value="Unassembled WGS sequence"/>
</dbReference>
<gene>
    <name evidence="9" type="ORF">IQ22_01732</name>
</gene>
<dbReference type="GO" id="GO:0009246">
    <property type="term" value="P:enterobacterial common antigen biosynthetic process"/>
    <property type="evidence" value="ECO:0007669"/>
    <property type="project" value="TreeGrafter"/>
</dbReference>
<proteinExistence type="inferred from homology"/>
<evidence type="ECO:0000256" key="3">
    <source>
        <dbReference type="ARBA" id="ARBA00022475"/>
    </source>
</evidence>
<dbReference type="GO" id="GO:0016413">
    <property type="term" value="F:O-acetyltransferase activity"/>
    <property type="evidence" value="ECO:0007669"/>
    <property type="project" value="TreeGrafter"/>
</dbReference>
<feature type="transmembrane region" description="Helical" evidence="7">
    <location>
        <begin position="204"/>
        <end position="226"/>
    </location>
</feature>
<keyword evidence="3" id="KW-1003">Cell membrane</keyword>